<evidence type="ECO:0000256" key="1">
    <source>
        <dbReference type="SAM" id="MobiDB-lite"/>
    </source>
</evidence>
<dbReference type="Proteomes" id="UP000027093">
    <property type="component" value="Chromosome"/>
</dbReference>
<evidence type="ECO:0000313" key="3">
    <source>
        <dbReference type="Proteomes" id="UP000027093"/>
    </source>
</evidence>
<feature type="compositionally biased region" description="Low complexity" evidence="1">
    <location>
        <begin position="103"/>
        <end position="128"/>
    </location>
</feature>
<reference evidence="2 3" key="1">
    <citation type="journal article" date="2014" name="Int. J. Syst. Evol. Microbiol.">
        <title>Nitrososphaera viennensis gen. nov., sp. nov., an aerobic and mesophilic, ammonia-oxidizing archaeon from soil and a member of the archaeal phylum Thaumarchaeota.</title>
        <authorList>
            <person name="Stieglmeier M."/>
            <person name="Klingl A."/>
            <person name="Alves R.J."/>
            <person name="Rittmann S.K."/>
            <person name="Melcher M."/>
            <person name="Leisch N."/>
            <person name="Schleper C."/>
        </authorList>
    </citation>
    <scope>NUCLEOTIDE SEQUENCE [LARGE SCALE GENOMIC DNA]</scope>
    <source>
        <strain evidence="2">EN76</strain>
    </source>
</reference>
<dbReference type="InterPro" id="IPR036278">
    <property type="entry name" value="Sialidase_sf"/>
</dbReference>
<sequence>MPRGGSGGTPDRTTAALKLSLSFALIVVLLLSLVSNVAMNASAQNSTSSGESAASSSSSSSSSSNSTDTRSQTGEQVGNNNTISDSSSQEPSDATTSDSTHVGNTTQTSGEETGNSTSSTDTNSTSTENEPEETILPMANLTETSSSSLVKISGEPLVQSNGSSITRSVTYPTLMFEGMTDSEVTMTITWNTDGSTEVQDSRGYRYLLSIPSSEGAFSLWQNSSVVDQRVIGAEKQYDIFWRPAQNSRGYEDRYEFFIAGTSANATSIKLAIDDGDNNSIVQDDKLRVIHSSPTTDSKIDFDVQGVEGIVSGNNEYEPEGLELDWSDAIDSGYQVDFDVETSLLTIPVGAGGGKPFLIDPYVVGGTNTFISPEIGNYFEGQTRIVTTNNTRLNAFYYDSSNIVYRTSDDRGHTWSSAFSLGTGTVASDKHRWTVVHHIQSGGERINVIYWHVVGNNTNFYSIRGNVTWPSASISWGSPVQIGSTTVNSGCISASGSCVGVATAVDGNGTIYAAFKWVASGATYFSYGIKKSTNGGATWSDSLAEVTGVSIYRPALTLTPLDSTKMLFAYLKYDSADLYYRIFNGTSWGTVQTVTGTGMASNTYKQISSTVDATGQGVVTYTNVTASAGGIVKIARIFANGTFSTIETVDSTLRHNLPSIFSYPNGDLNILSISNGKVYVTRKIAGVWEAPFNPFGTTFTSLDQLSGAIVLDGALAGMWRESTGSPYNVVFGLLEPGTVMQDSLIFNSPLSSESFAGERRLVESSNHTQFAFYDGGFNIVYKTSKDLGRTWSASATSTGTGILGSDSRKWTIAYTHYNSTERITLVYVQEDHSDNTLYAKTFVIHDKSLSLFSTRALRTETTDNSCLPGGICATTAAASSTNGTIFVTYTFKTGGNWYMQDYWSKDGGWSWIPSPSPTQFTGMTGANEIPVTLTRLDSGKMLKVYTAYGWDHLGWQVYNGTGTNPWGDFWSGCFTCLSSNTTKQIASDTMDGFSSNSSRMAFVAYLTSGNHGTLKVAKFYGNGTFAGVETADSTLDHSIPAISITPDDNVHIFTLSGGNLYETLRNATTGWQTPNTTYGTIFQSPDQLTAKIATTMSTGILLREGNSSPYTLRSDGQFSLSNPMTCNFHVSKDFHCDRHINPKPLEGYTFFLETPDPVNNNTKGRWDLHGCMASRLIPIKCVDTSIFTRYPETVLYLGQTHYFLGGTISIYGVGVPYFEEFQWTGGDATSGGNLDKIFTFNNVPAENLFGLTDEPIQFVVTYSYCTNVSAPCSVEASTVVTTVNLVLTVGYDKNVR</sequence>
<dbReference type="SUPFAM" id="SSF50939">
    <property type="entry name" value="Sialidases"/>
    <property type="match status" value="2"/>
</dbReference>
<proteinExistence type="predicted"/>
<organism evidence="2 3">
    <name type="scientific">Nitrososphaera viennensis EN76</name>
    <dbReference type="NCBI Taxonomy" id="926571"/>
    <lineage>
        <taxon>Archaea</taxon>
        <taxon>Nitrososphaerota</taxon>
        <taxon>Nitrososphaeria</taxon>
        <taxon>Nitrososphaerales</taxon>
        <taxon>Nitrososphaeraceae</taxon>
        <taxon>Nitrososphaera</taxon>
    </lineage>
</organism>
<feature type="compositionally biased region" description="Low complexity" evidence="1">
    <location>
        <begin position="45"/>
        <end position="67"/>
    </location>
</feature>
<dbReference type="CDD" id="cd15482">
    <property type="entry name" value="Sialidase_non-viral"/>
    <property type="match status" value="1"/>
</dbReference>
<feature type="region of interest" description="Disordered" evidence="1">
    <location>
        <begin position="43"/>
        <end position="135"/>
    </location>
</feature>
<name>A0A060HU42_9ARCH</name>
<dbReference type="KEGG" id="nvn:NVIE_026530"/>
<dbReference type="EMBL" id="CP007536">
    <property type="protein sequence ID" value="AIC16921.1"/>
    <property type="molecule type" value="Genomic_DNA"/>
</dbReference>
<accession>A0A060HU42</accession>
<dbReference type="HOGENOM" id="CLU_261890_0_0_2"/>
<keyword evidence="3" id="KW-1185">Reference proteome</keyword>
<protein>
    <submittedName>
        <fullName evidence="2">Uncharacterized protein</fullName>
    </submittedName>
</protein>
<gene>
    <name evidence="2" type="ORF">NVIE_026530</name>
</gene>
<evidence type="ECO:0000313" key="2">
    <source>
        <dbReference type="EMBL" id="AIC16921.1"/>
    </source>
</evidence>
<dbReference type="STRING" id="926571.NVIE_026530"/>
<feature type="compositionally biased region" description="Polar residues" evidence="1">
    <location>
        <begin position="68"/>
        <end position="102"/>
    </location>
</feature>